<evidence type="ECO:0000313" key="1">
    <source>
        <dbReference type="EMBL" id="EZK38560.1"/>
    </source>
</evidence>
<dbReference type="Proteomes" id="UP000023806">
    <property type="component" value="Unassembled WGS sequence"/>
</dbReference>
<evidence type="ECO:0000313" key="2">
    <source>
        <dbReference type="Proteomes" id="UP000023806"/>
    </source>
</evidence>
<comment type="caution">
    <text evidence="1">The sequence shown here is derived from an EMBL/GenBank/DDBJ whole genome shotgun (WGS) entry which is preliminary data.</text>
</comment>
<dbReference type="AlphaFoldDB" id="A0AAD3ATR8"/>
<name>A0AAD3ATR8_FRATT</name>
<protein>
    <recommendedName>
        <fullName evidence="3">Transposase</fullName>
    </recommendedName>
</protein>
<proteinExistence type="predicted"/>
<accession>A0AAD3ATR8</accession>
<gene>
    <name evidence="1" type="ORF">P250_03326</name>
</gene>
<evidence type="ECO:0008006" key="3">
    <source>
        <dbReference type="Google" id="ProtNLM"/>
    </source>
</evidence>
<sequence length="73" mass="8559">MRRSRLSSYKQDKLIELFIAGSTARTASELVSVNKTTASYYFHRLRMLIYENSEHLEIFIGEVEVDESYFEGM</sequence>
<reference evidence="1 2" key="1">
    <citation type="submission" date="2014-03" db="EMBL/GenBank/DDBJ databases">
        <title>The Genome Sequence of Francisella tularensis subsp. tularensis str. SCHU S4 substr. FSC043.</title>
        <authorList>
            <consortium name="The Broad Institute Genomics Platform"/>
            <consortium name="The Broad Institute Genome Sequencing Center for Infectious Disease"/>
            <person name="Chapman S.B."/>
            <person name="Guina T."/>
            <person name="Gelhaus C."/>
            <person name="Comer J."/>
            <person name="Sellati T."/>
            <person name="Sjostedt A."/>
            <person name="Young S.K."/>
            <person name="Zeng Q."/>
            <person name="Gargeya S."/>
            <person name="Abouelleil A."/>
            <person name="Alvarado L."/>
            <person name="Chapman S.B."/>
            <person name="Gainer-Dewar J."/>
            <person name="Goldberg J."/>
            <person name="Griggs A."/>
            <person name="Gujja S."/>
            <person name="Hansen M."/>
            <person name="Howarth C."/>
            <person name="Imamovic A."/>
            <person name="Larimer J."/>
            <person name="Murphy C."/>
            <person name="Naylor J."/>
            <person name="Pearson M."/>
            <person name="Poon T.W."/>
            <person name="Priest M."/>
            <person name="Roberts A."/>
            <person name="Saif S."/>
            <person name="Shea T."/>
            <person name="Sykes S."/>
            <person name="Wortman J."/>
            <person name="Nusbaum C."/>
            <person name="Birren B."/>
        </authorList>
    </citation>
    <scope>NUCLEOTIDE SEQUENCE [LARGE SCALE GENOMIC DNA]</scope>
    <source>
        <strain evidence="1 2">Schu S4</strain>
    </source>
</reference>
<dbReference type="EMBL" id="JIDS01000002">
    <property type="protein sequence ID" value="EZK38560.1"/>
    <property type="molecule type" value="Genomic_DNA"/>
</dbReference>
<organism evidence="1 2">
    <name type="scientific">Francisella tularensis subsp. tularensis str. SCHU S4 substr. FSC237</name>
    <dbReference type="NCBI Taxonomy" id="1341660"/>
    <lineage>
        <taxon>Bacteria</taxon>
        <taxon>Pseudomonadati</taxon>
        <taxon>Pseudomonadota</taxon>
        <taxon>Gammaproteobacteria</taxon>
        <taxon>Thiotrichales</taxon>
        <taxon>Francisellaceae</taxon>
        <taxon>Francisella</taxon>
    </lineage>
</organism>